<organism evidence="4 5">
    <name type="scientific">Pseudomonas fluorescens</name>
    <dbReference type="NCBI Taxonomy" id="294"/>
    <lineage>
        <taxon>Bacteria</taxon>
        <taxon>Pseudomonadati</taxon>
        <taxon>Pseudomonadota</taxon>
        <taxon>Gammaproteobacteria</taxon>
        <taxon>Pseudomonadales</taxon>
        <taxon>Pseudomonadaceae</taxon>
        <taxon>Pseudomonas</taxon>
    </lineage>
</organism>
<reference evidence="4 5" key="1">
    <citation type="submission" date="2019-09" db="EMBL/GenBank/DDBJ databases">
        <authorList>
            <person name="Chandra G."/>
            <person name="Truman W A."/>
        </authorList>
    </citation>
    <scope>NUCLEOTIDE SEQUENCE [LARGE SCALE GENOMIC DNA]</scope>
    <source>
        <strain evidence="4">PS710</strain>
    </source>
</reference>
<feature type="domain" description="AprE-like beta-barrel" evidence="3">
    <location>
        <begin position="302"/>
        <end position="402"/>
    </location>
</feature>
<dbReference type="Gene3D" id="2.40.50.100">
    <property type="match status" value="1"/>
</dbReference>
<evidence type="ECO:0000259" key="3">
    <source>
        <dbReference type="Pfam" id="PF26002"/>
    </source>
</evidence>
<accession>A0A5E7EZS9</accession>
<dbReference type="PRINTS" id="PR01490">
    <property type="entry name" value="RTXTOXIND"/>
</dbReference>
<dbReference type="AlphaFoldDB" id="A0A5E7EZS9"/>
<proteinExistence type="predicted"/>
<dbReference type="Pfam" id="PF26002">
    <property type="entry name" value="Beta-barrel_AprE"/>
    <property type="match status" value="1"/>
</dbReference>
<keyword evidence="2" id="KW-1133">Transmembrane helix</keyword>
<evidence type="ECO:0000256" key="2">
    <source>
        <dbReference type="SAM" id="Phobius"/>
    </source>
</evidence>
<name>A0A5E7EZS9_PSEFL</name>
<sequence>MNDQSSLFRAEALGVRKIKWMGQVVLIPPLSFALLTGFAVVMALSVVLFFVWGSYTKRSTIAGQLLSSTGQVKVRVPQYGVVVEKFVQEGQYVEKGSQLLSVSSERFGSDATPFQAEISSQLRLRRHSLLDEIGKQKFLQFEVRKNLTSKVSSLQVEISILGKQITGQQNLVVLASDATRRYTGLMEKGYISMDQLQQRQSELLGQRQSLQSLDREHTALQQQLVERRSELSSLDARHANELASQDRLLSLINQELAESESKRMLLITAPESGVVTAVMAEVGQTLDSTRSVMSIVPVNAKLIAELYAPSKSIGFIKIGDPVLVRYQAYPYQKFGQHHGRVASISLATISLSELVSISSSIPGVGKEGELFYRIQVELKEQNIVTYGKSQVLKSGMLLEADVLQENRRLYEWVLEPLYSLTGKL</sequence>
<dbReference type="PANTHER" id="PTHR30386">
    <property type="entry name" value="MEMBRANE FUSION SUBUNIT OF EMRAB-TOLC MULTIDRUG EFFLUX PUMP"/>
    <property type="match status" value="1"/>
</dbReference>
<evidence type="ECO:0000256" key="1">
    <source>
        <dbReference type="SAM" id="Coils"/>
    </source>
</evidence>
<gene>
    <name evidence="4" type="primary">cvaA</name>
    <name evidence="4" type="ORF">PS710_05136</name>
</gene>
<dbReference type="InterPro" id="IPR050739">
    <property type="entry name" value="MFP"/>
</dbReference>
<keyword evidence="2" id="KW-0472">Membrane</keyword>
<keyword evidence="2" id="KW-0812">Transmembrane</keyword>
<dbReference type="EMBL" id="CABVHW010000024">
    <property type="protein sequence ID" value="VVO32326.1"/>
    <property type="molecule type" value="Genomic_DNA"/>
</dbReference>
<dbReference type="Proteomes" id="UP000381093">
    <property type="component" value="Unassembled WGS sequence"/>
</dbReference>
<protein>
    <submittedName>
        <fullName evidence="4">Colicin V secretion protein CvaA</fullName>
    </submittedName>
</protein>
<feature type="transmembrane region" description="Helical" evidence="2">
    <location>
        <begin position="30"/>
        <end position="52"/>
    </location>
</feature>
<dbReference type="PANTHER" id="PTHR30386:SF28">
    <property type="entry name" value="EXPORTED PROTEIN"/>
    <property type="match status" value="1"/>
</dbReference>
<feature type="coiled-coil region" evidence="1">
    <location>
        <begin position="193"/>
        <end position="230"/>
    </location>
</feature>
<evidence type="ECO:0000313" key="4">
    <source>
        <dbReference type="EMBL" id="VVO32326.1"/>
    </source>
</evidence>
<dbReference type="InterPro" id="IPR058982">
    <property type="entry name" value="Beta-barrel_AprE"/>
</dbReference>
<evidence type="ECO:0000313" key="5">
    <source>
        <dbReference type="Proteomes" id="UP000381093"/>
    </source>
</evidence>
<keyword evidence="1" id="KW-0175">Coiled coil</keyword>